<evidence type="ECO:0000313" key="1">
    <source>
        <dbReference type="EMBL" id="MCT4334885.1"/>
    </source>
</evidence>
<accession>A0ABT2KEC1</accession>
<dbReference type="Proteomes" id="UP001320702">
    <property type="component" value="Unassembled WGS sequence"/>
</dbReference>
<dbReference type="InterPro" id="IPR004714">
    <property type="entry name" value="Cyt_oxidase_maturation_cbb3"/>
</dbReference>
<dbReference type="RefSeq" id="WP_209059449.1">
    <property type="nucleotide sequence ID" value="NZ_JANAVZ010000024.1"/>
</dbReference>
<dbReference type="NCBIfam" id="TIGR00847">
    <property type="entry name" value="ccoS"/>
    <property type="match status" value="1"/>
</dbReference>
<keyword evidence="2" id="KW-1185">Reference proteome</keyword>
<dbReference type="Pfam" id="PF03597">
    <property type="entry name" value="FixS"/>
    <property type="match status" value="1"/>
</dbReference>
<name>A0ABT2KEC1_9RHOB</name>
<proteinExistence type="predicted"/>
<sequence length="64" mass="7103">MNILLVLIPISLAMGAVGVGAFLWSLRTDQYRDLSGDAERILYAADRPITHKHRTNPTEQEPGL</sequence>
<comment type="caution">
    <text evidence="1">The sequence shown here is derived from an EMBL/GenBank/DDBJ whole genome shotgun (WGS) entry which is preliminary data.</text>
</comment>
<dbReference type="PANTHER" id="PTHR41532">
    <property type="entry name" value="FIXS PROTEIN"/>
    <property type="match status" value="1"/>
</dbReference>
<dbReference type="EMBL" id="JANAVZ010000024">
    <property type="protein sequence ID" value="MCT4334885.1"/>
    <property type="molecule type" value="Genomic_DNA"/>
</dbReference>
<organism evidence="1 2">
    <name type="scientific">Paracoccus maritimus</name>
    <dbReference type="NCBI Taxonomy" id="2933292"/>
    <lineage>
        <taxon>Bacteria</taxon>
        <taxon>Pseudomonadati</taxon>
        <taxon>Pseudomonadota</taxon>
        <taxon>Alphaproteobacteria</taxon>
        <taxon>Rhodobacterales</taxon>
        <taxon>Paracoccaceae</taxon>
        <taxon>Paracoccus</taxon>
    </lineage>
</organism>
<evidence type="ECO:0000313" key="2">
    <source>
        <dbReference type="Proteomes" id="UP001320702"/>
    </source>
</evidence>
<protein>
    <submittedName>
        <fullName evidence="1">Cbb3-type cytochrome oxidase assembly protein CcoS</fullName>
    </submittedName>
</protein>
<dbReference type="PANTHER" id="PTHR41532:SF1">
    <property type="entry name" value="FIXS PROTEIN"/>
    <property type="match status" value="1"/>
</dbReference>
<reference evidence="1 2" key="1">
    <citation type="submission" date="2022-04" db="EMBL/GenBank/DDBJ databases">
        <title>Paracoccus sp. YLB-12 draft genome sequence.</title>
        <authorList>
            <person name="Yu L."/>
        </authorList>
    </citation>
    <scope>NUCLEOTIDE SEQUENCE [LARGE SCALE GENOMIC DNA]</scope>
    <source>
        <strain evidence="1 2">YLB-12</strain>
    </source>
</reference>
<gene>
    <name evidence="1" type="primary">ccoS</name>
    <name evidence="1" type="ORF">MU516_18785</name>
</gene>